<dbReference type="EMBL" id="CADCTS010000119">
    <property type="protein sequence ID" value="CAA9294165.1"/>
    <property type="molecule type" value="Genomic_DNA"/>
</dbReference>
<protein>
    <submittedName>
        <fullName evidence="2">Uncharacterized protein</fullName>
    </submittedName>
</protein>
<organism evidence="2">
    <name type="scientific">uncultured Friedmanniella sp</name>
    <dbReference type="NCBI Taxonomy" id="335381"/>
    <lineage>
        <taxon>Bacteria</taxon>
        <taxon>Bacillati</taxon>
        <taxon>Actinomycetota</taxon>
        <taxon>Actinomycetes</taxon>
        <taxon>Propionibacteriales</taxon>
        <taxon>Nocardioidaceae</taxon>
        <taxon>Friedmanniella</taxon>
        <taxon>environmental samples</taxon>
    </lineage>
</organism>
<evidence type="ECO:0000256" key="1">
    <source>
        <dbReference type="SAM" id="MobiDB-lite"/>
    </source>
</evidence>
<gene>
    <name evidence="2" type="ORF">AVDCRST_MAG48-800</name>
</gene>
<feature type="region of interest" description="Disordered" evidence="1">
    <location>
        <begin position="1"/>
        <end position="23"/>
    </location>
</feature>
<feature type="non-terminal residue" evidence="2">
    <location>
        <position position="23"/>
    </location>
</feature>
<name>A0A6J4K2P7_9ACTN</name>
<accession>A0A6J4K2P7</accession>
<feature type="non-terminal residue" evidence="2">
    <location>
        <position position="1"/>
    </location>
</feature>
<dbReference type="AlphaFoldDB" id="A0A6J4K2P7"/>
<sequence>AGPPAARPGGERRPLRAALADRR</sequence>
<proteinExistence type="predicted"/>
<feature type="compositionally biased region" description="Basic and acidic residues" evidence="1">
    <location>
        <begin position="9"/>
        <end position="23"/>
    </location>
</feature>
<evidence type="ECO:0000313" key="2">
    <source>
        <dbReference type="EMBL" id="CAA9294165.1"/>
    </source>
</evidence>
<reference evidence="2" key="1">
    <citation type="submission" date="2020-02" db="EMBL/GenBank/DDBJ databases">
        <authorList>
            <person name="Meier V. D."/>
        </authorList>
    </citation>
    <scope>NUCLEOTIDE SEQUENCE</scope>
    <source>
        <strain evidence="2">AVDCRST_MAG48</strain>
    </source>
</reference>